<dbReference type="CDD" id="cd02440">
    <property type="entry name" value="AdoMet_MTases"/>
    <property type="match status" value="1"/>
</dbReference>
<reference evidence="2" key="1">
    <citation type="submission" date="2015-10" db="EMBL/GenBank/DDBJ databases">
        <authorList>
            <person name="Gilbert D.G."/>
        </authorList>
    </citation>
    <scope>NUCLEOTIDE SEQUENCE</scope>
</reference>
<organism evidence="2">
    <name type="scientific">hydrothermal vent metagenome</name>
    <dbReference type="NCBI Taxonomy" id="652676"/>
    <lineage>
        <taxon>unclassified sequences</taxon>
        <taxon>metagenomes</taxon>
        <taxon>ecological metagenomes</taxon>
    </lineage>
</organism>
<dbReference type="SUPFAM" id="SSF53335">
    <property type="entry name" value="S-adenosyl-L-methionine-dependent methyltransferases"/>
    <property type="match status" value="1"/>
</dbReference>
<dbReference type="AlphaFoldDB" id="A0A160VJ24"/>
<gene>
    <name evidence="2" type="ORF">MGWOODY_Mmi2472</name>
</gene>
<dbReference type="GO" id="GO:0032259">
    <property type="term" value="P:methylation"/>
    <property type="evidence" value="ECO:0007669"/>
    <property type="project" value="UniProtKB-KW"/>
</dbReference>
<dbReference type="InterPro" id="IPR041698">
    <property type="entry name" value="Methyltransf_25"/>
</dbReference>
<dbReference type="GO" id="GO:0008168">
    <property type="term" value="F:methyltransferase activity"/>
    <property type="evidence" value="ECO:0007669"/>
    <property type="project" value="UniProtKB-KW"/>
</dbReference>
<keyword evidence="2" id="KW-0489">Methyltransferase</keyword>
<dbReference type="EMBL" id="FAXC01000195">
    <property type="protein sequence ID" value="CUV09184.1"/>
    <property type="molecule type" value="Genomic_DNA"/>
</dbReference>
<dbReference type="Gene3D" id="3.40.50.150">
    <property type="entry name" value="Vaccinia Virus protein VP39"/>
    <property type="match status" value="1"/>
</dbReference>
<protein>
    <submittedName>
        <fullName evidence="2">S-adenosylmethionine (SAM)-dependent methyltransferase</fullName>
    </submittedName>
</protein>
<name>A0A160VJ24_9ZZZZ</name>
<keyword evidence="2" id="KW-0808">Transferase</keyword>
<dbReference type="Gene3D" id="2.20.25.110">
    <property type="entry name" value="S-adenosyl-L-methionine-dependent methyltransferases"/>
    <property type="match status" value="1"/>
</dbReference>
<dbReference type="Pfam" id="PF13649">
    <property type="entry name" value="Methyltransf_25"/>
    <property type="match status" value="1"/>
</dbReference>
<evidence type="ECO:0000313" key="2">
    <source>
        <dbReference type="EMBL" id="CUV09184.1"/>
    </source>
</evidence>
<evidence type="ECO:0000259" key="1">
    <source>
        <dbReference type="Pfam" id="PF13649"/>
    </source>
</evidence>
<accession>A0A160VJ24</accession>
<sequence>MIKDIYSDPELYDAAHWWKTNDIEFIANAAAEFGGPVLEMASGTGRLASPILEKGINYTGIELSSSFAKFARKKLEKYGDLAQILEGDIRNIDLDQQFQFIFIGFNSIFHLLKNEDVALFLSCVYSHLLDDGLLLIDTFVPHPIFLYRAKQKYYVMEFDWPSGGHCIVNETNHYDPSSQINHIHWYFNTSGDNETDEYQFDMHMIFPDTMDRLLTEAGFVIKDKYGDYDKKPLGPESHLQIYVCGK</sequence>
<proteinExistence type="predicted"/>
<dbReference type="InterPro" id="IPR029063">
    <property type="entry name" value="SAM-dependent_MTases_sf"/>
</dbReference>
<feature type="domain" description="Methyltransferase" evidence="1">
    <location>
        <begin position="37"/>
        <end position="132"/>
    </location>
</feature>